<feature type="domain" description="DUF1214" evidence="1">
    <location>
        <begin position="72"/>
        <end position="171"/>
    </location>
</feature>
<dbReference type="InterPro" id="IPR012038">
    <property type="entry name" value="UCP009471"/>
</dbReference>
<dbReference type="SUPFAM" id="SSF160935">
    <property type="entry name" value="VPA0735-like"/>
    <property type="match status" value="1"/>
</dbReference>
<dbReference type="eggNOG" id="COG5402">
    <property type="taxonomic scope" value="Bacteria"/>
</dbReference>
<gene>
    <name evidence="2" type="ordered locus">Meso_0882</name>
</gene>
<dbReference type="KEGG" id="mes:Meso_0882"/>
<evidence type="ECO:0000313" key="2">
    <source>
        <dbReference type="EMBL" id="ABG62282.1"/>
    </source>
</evidence>
<protein>
    <recommendedName>
        <fullName evidence="1">DUF1214 domain-containing protein</fullName>
    </recommendedName>
</protein>
<dbReference type="PIRSF" id="PIRSF009471">
    <property type="entry name" value="UCP009471"/>
    <property type="match status" value="1"/>
</dbReference>
<dbReference type="InterPro" id="IPR010621">
    <property type="entry name" value="DUF1214"/>
</dbReference>
<dbReference type="Gene3D" id="2.60.120.600">
    <property type="entry name" value="Domain of unknown function DUF1214, C-terminal domain"/>
    <property type="match status" value="1"/>
</dbReference>
<reference evidence="2" key="1">
    <citation type="submission" date="2006-06" db="EMBL/GenBank/DDBJ databases">
        <title>Complete sequence of chromosome of Chelativorans sp. BNC1.</title>
        <authorList>
            <consortium name="US DOE Joint Genome Institute"/>
            <person name="Copeland A."/>
            <person name="Lucas S."/>
            <person name="Lapidus A."/>
            <person name="Barry K."/>
            <person name="Detter J.C."/>
            <person name="Glavina del Rio T."/>
            <person name="Hammon N."/>
            <person name="Israni S."/>
            <person name="Dalin E."/>
            <person name="Tice H."/>
            <person name="Pitluck S."/>
            <person name="Chertkov O."/>
            <person name="Brettin T."/>
            <person name="Bruce D."/>
            <person name="Han C."/>
            <person name="Tapia R."/>
            <person name="Gilna P."/>
            <person name="Schmutz J."/>
            <person name="Larimer F."/>
            <person name="Land M."/>
            <person name="Hauser L."/>
            <person name="Kyrpides N."/>
            <person name="Mikhailova N."/>
            <person name="Richardson P."/>
        </authorList>
    </citation>
    <scope>NUCLEOTIDE SEQUENCE</scope>
    <source>
        <strain evidence="2">BNC1</strain>
    </source>
</reference>
<proteinExistence type="predicted"/>
<sequence precursor="true">MLRTVLLTLLTLSIAIGGGAGSLYFVIKSAPPIGPVEAGPWIAFPDLGTTLADPYSRARFAREGGIPFGRAEGVVFTATQDSAGQALSRTCTYRVEGSMPSTRFWTLHASDMLGVPLPPLGRRPAALNSEVILHRPGNALVISVSPHPHPENWLPVTGQQAMQLVLTLLDTPVSAGFEITELALPEINRVNCDA</sequence>
<dbReference type="Pfam" id="PF06742">
    <property type="entry name" value="DUF1214"/>
    <property type="match status" value="1"/>
</dbReference>
<dbReference type="AlphaFoldDB" id="Q11JZ3"/>
<organism evidence="2">
    <name type="scientific">Chelativorans sp. (strain BNC1)</name>
    <dbReference type="NCBI Taxonomy" id="266779"/>
    <lineage>
        <taxon>Bacteria</taxon>
        <taxon>Pseudomonadati</taxon>
        <taxon>Pseudomonadota</taxon>
        <taxon>Alphaproteobacteria</taxon>
        <taxon>Hyphomicrobiales</taxon>
        <taxon>Phyllobacteriaceae</taxon>
        <taxon>Chelativorans</taxon>
    </lineage>
</organism>
<accession>Q11JZ3</accession>
<dbReference type="EMBL" id="CP000390">
    <property type="protein sequence ID" value="ABG62282.1"/>
    <property type="molecule type" value="Genomic_DNA"/>
</dbReference>
<dbReference type="HOGENOM" id="CLU_099815_1_0_5"/>
<dbReference type="OrthoDB" id="7837485at2"/>
<name>Q11JZ3_CHESB</name>
<evidence type="ECO:0000259" key="1">
    <source>
        <dbReference type="Pfam" id="PF06742"/>
    </source>
</evidence>
<dbReference type="STRING" id="266779.Meso_0882"/>
<dbReference type="InterPro" id="IPR037049">
    <property type="entry name" value="DUF1214_C_sf"/>
</dbReference>